<protein>
    <recommendedName>
        <fullName evidence="2 8">Translation initiation factor IF-2</fullName>
    </recommendedName>
</protein>
<dbReference type="CDD" id="cd01887">
    <property type="entry name" value="IF2_eIF5B"/>
    <property type="match status" value="1"/>
</dbReference>
<dbReference type="CDD" id="cd03702">
    <property type="entry name" value="IF2_mtIF2_II"/>
    <property type="match status" value="1"/>
</dbReference>
<evidence type="ECO:0000256" key="8">
    <source>
        <dbReference type="HAMAP-Rule" id="MF_00100"/>
    </source>
</evidence>
<dbReference type="FunFam" id="3.40.50.300:FF:000019">
    <property type="entry name" value="Translation initiation factor IF-2"/>
    <property type="match status" value="1"/>
</dbReference>
<dbReference type="InterPro" id="IPR000178">
    <property type="entry name" value="TF_IF2_bacterial-like"/>
</dbReference>
<keyword evidence="3 8" id="KW-0396">Initiation factor</keyword>
<keyword evidence="5 8" id="KW-0648">Protein biosynthesis</keyword>
<feature type="binding site" evidence="8">
    <location>
        <begin position="226"/>
        <end position="230"/>
    </location>
    <ligand>
        <name>GTP</name>
        <dbReference type="ChEBI" id="CHEBI:37565"/>
    </ligand>
</feature>
<comment type="function">
    <text evidence="7 8 9">One of the essential components for the initiation of protein synthesis. Protects formylmethionyl-tRNA from spontaneous hydrolysis and promotes its binding to the 30S ribosomal subunits. Also involved in the hydrolysis of GTP during the formation of the 70S ribosomal complex.</text>
</comment>
<dbReference type="PANTHER" id="PTHR43381">
    <property type="entry name" value="TRANSLATION INITIATION FACTOR IF-2-RELATED"/>
    <property type="match status" value="1"/>
</dbReference>
<accession>A0A1F4TIP4</accession>
<gene>
    <name evidence="8" type="primary">infB</name>
    <name evidence="11" type="ORF">A2462_00275</name>
</gene>
<evidence type="ECO:0000313" key="12">
    <source>
        <dbReference type="Proteomes" id="UP000177309"/>
    </source>
</evidence>
<dbReference type="NCBIfam" id="TIGR00231">
    <property type="entry name" value="small_GTP"/>
    <property type="match status" value="1"/>
</dbReference>
<dbReference type="InterPro" id="IPR044145">
    <property type="entry name" value="IF2_II"/>
</dbReference>
<reference evidence="11 12" key="1">
    <citation type="journal article" date="2016" name="Nat. Commun.">
        <title>Thousands of microbial genomes shed light on interconnected biogeochemical processes in an aquifer system.</title>
        <authorList>
            <person name="Anantharaman K."/>
            <person name="Brown C.T."/>
            <person name="Hug L.A."/>
            <person name="Sharon I."/>
            <person name="Castelle C.J."/>
            <person name="Probst A.J."/>
            <person name="Thomas B.C."/>
            <person name="Singh A."/>
            <person name="Wilkins M.J."/>
            <person name="Karaoz U."/>
            <person name="Brodie E.L."/>
            <person name="Williams K.H."/>
            <person name="Hubbard S.S."/>
            <person name="Banfield J.F."/>
        </authorList>
    </citation>
    <scope>NUCLEOTIDE SEQUENCE [LARGE SCALE GENOMIC DNA]</scope>
</reference>
<dbReference type="GO" id="GO:0003743">
    <property type="term" value="F:translation initiation factor activity"/>
    <property type="evidence" value="ECO:0007669"/>
    <property type="project" value="UniProtKB-UniRule"/>
</dbReference>
<name>A0A1F4TIP4_UNCSA</name>
<evidence type="ECO:0000256" key="7">
    <source>
        <dbReference type="ARBA" id="ARBA00025162"/>
    </source>
</evidence>
<feature type="binding site" evidence="8">
    <location>
        <begin position="280"/>
        <end position="283"/>
    </location>
    <ligand>
        <name>GTP</name>
        <dbReference type="ChEBI" id="CHEBI:37565"/>
    </ligand>
</feature>
<comment type="caution">
    <text evidence="11">The sequence shown here is derived from an EMBL/GenBank/DDBJ whole genome shotgun (WGS) entry which is preliminary data.</text>
</comment>
<evidence type="ECO:0000256" key="3">
    <source>
        <dbReference type="ARBA" id="ARBA00022540"/>
    </source>
</evidence>
<dbReference type="InterPro" id="IPR015760">
    <property type="entry name" value="TIF_IF2"/>
</dbReference>
<feature type="domain" description="Tr-type G" evidence="10">
    <location>
        <begin position="171"/>
        <end position="340"/>
    </location>
</feature>
<dbReference type="Gene3D" id="3.40.50.300">
    <property type="entry name" value="P-loop containing nucleotide triphosphate hydrolases"/>
    <property type="match status" value="1"/>
</dbReference>
<comment type="subcellular location">
    <subcellularLocation>
        <location evidence="8">Cytoplasm</location>
    </subcellularLocation>
</comment>
<dbReference type="PROSITE" id="PS51722">
    <property type="entry name" value="G_TR_2"/>
    <property type="match status" value="1"/>
</dbReference>
<evidence type="ECO:0000256" key="9">
    <source>
        <dbReference type="RuleBase" id="RU000644"/>
    </source>
</evidence>
<dbReference type="Gene3D" id="3.40.50.10050">
    <property type="entry name" value="Translation initiation factor IF- 2, domain 3"/>
    <property type="match status" value="1"/>
</dbReference>
<dbReference type="PANTHER" id="PTHR43381:SF5">
    <property type="entry name" value="TR-TYPE G DOMAIN-CONTAINING PROTEIN"/>
    <property type="match status" value="1"/>
</dbReference>
<keyword evidence="6 8" id="KW-0342">GTP-binding</keyword>
<dbReference type="Pfam" id="PF00009">
    <property type="entry name" value="GTP_EFTU"/>
    <property type="match status" value="1"/>
</dbReference>
<evidence type="ECO:0000259" key="10">
    <source>
        <dbReference type="PROSITE" id="PS51722"/>
    </source>
</evidence>
<dbReference type="FunFam" id="3.40.50.10050:FF:000001">
    <property type="entry name" value="Translation initiation factor IF-2"/>
    <property type="match status" value="1"/>
</dbReference>
<dbReference type="PROSITE" id="PS01176">
    <property type="entry name" value="IF2"/>
    <property type="match status" value="1"/>
</dbReference>
<dbReference type="Pfam" id="PF04760">
    <property type="entry name" value="IF2_N"/>
    <property type="match status" value="2"/>
</dbReference>
<dbReference type="InterPro" id="IPR009000">
    <property type="entry name" value="Transl_B-barrel_sf"/>
</dbReference>
<dbReference type="GO" id="GO:0005525">
    <property type="term" value="F:GTP binding"/>
    <property type="evidence" value="ECO:0007669"/>
    <property type="project" value="UniProtKB-KW"/>
</dbReference>
<dbReference type="InterPro" id="IPR000795">
    <property type="entry name" value="T_Tr_GTP-bd_dom"/>
</dbReference>
<dbReference type="InterPro" id="IPR027417">
    <property type="entry name" value="P-loop_NTPase"/>
</dbReference>
<dbReference type="Gene3D" id="1.10.10.2480">
    <property type="match status" value="1"/>
</dbReference>
<dbReference type="AlphaFoldDB" id="A0A1F4TIP4"/>
<dbReference type="InterPro" id="IPR006847">
    <property type="entry name" value="IF2_N"/>
</dbReference>
<feature type="binding site" evidence="8">
    <location>
        <begin position="180"/>
        <end position="187"/>
    </location>
    <ligand>
        <name>GTP</name>
        <dbReference type="ChEBI" id="CHEBI:37565"/>
    </ligand>
</feature>
<dbReference type="InterPro" id="IPR053905">
    <property type="entry name" value="EF-G-like_DII"/>
</dbReference>
<organism evidence="11 12">
    <name type="scientific">candidate division WOR-1 bacterium RIFOXYC2_FULL_41_25</name>
    <dbReference type="NCBI Taxonomy" id="1802586"/>
    <lineage>
        <taxon>Bacteria</taxon>
        <taxon>Bacillati</taxon>
        <taxon>Saganbacteria</taxon>
    </lineage>
</organism>
<evidence type="ECO:0000256" key="5">
    <source>
        <dbReference type="ARBA" id="ARBA00022917"/>
    </source>
</evidence>
<feature type="region of interest" description="G-domain" evidence="8">
    <location>
        <begin position="174"/>
        <end position="322"/>
    </location>
</feature>
<dbReference type="CDD" id="cd03692">
    <property type="entry name" value="mtIF2_IVc"/>
    <property type="match status" value="1"/>
</dbReference>
<dbReference type="GO" id="GO:0005829">
    <property type="term" value="C:cytosol"/>
    <property type="evidence" value="ECO:0007669"/>
    <property type="project" value="TreeGrafter"/>
</dbReference>
<dbReference type="SUPFAM" id="SSF52156">
    <property type="entry name" value="Initiation factor IF2/eIF5b, domain 3"/>
    <property type="match status" value="1"/>
</dbReference>
<dbReference type="Proteomes" id="UP000177309">
    <property type="component" value="Unassembled WGS sequence"/>
</dbReference>
<dbReference type="FunFam" id="2.40.30.10:FF:000054">
    <property type="entry name" value="Translation initiation factor IF-2"/>
    <property type="match status" value="1"/>
</dbReference>
<dbReference type="InterPro" id="IPR036925">
    <property type="entry name" value="TIF_IF2_dom3_sf"/>
</dbReference>
<dbReference type="InterPro" id="IPR023115">
    <property type="entry name" value="TIF_IF2_dom3"/>
</dbReference>
<evidence type="ECO:0000256" key="4">
    <source>
        <dbReference type="ARBA" id="ARBA00022741"/>
    </source>
</evidence>
<proteinExistence type="inferred from homology"/>
<dbReference type="GO" id="GO:0003924">
    <property type="term" value="F:GTPase activity"/>
    <property type="evidence" value="ECO:0007669"/>
    <property type="project" value="UniProtKB-UniRule"/>
</dbReference>
<comment type="similarity">
    <text evidence="1 8 9">Belongs to the TRAFAC class translation factor GTPase superfamily. Classic translation factor GTPase family. IF-2 subfamily.</text>
</comment>
<dbReference type="InterPro" id="IPR005225">
    <property type="entry name" value="Small_GTP-bd"/>
</dbReference>
<dbReference type="HAMAP" id="MF_00100_B">
    <property type="entry name" value="IF_2_B"/>
    <property type="match status" value="1"/>
</dbReference>
<dbReference type="EMBL" id="MEUI01000050">
    <property type="protein sequence ID" value="OGC32487.1"/>
    <property type="molecule type" value="Genomic_DNA"/>
</dbReference>
<dbReference type="Pfam" id="PF22042">
    <property type="entry name" value="EF-G_D2"/>
    <property type="match status" value="1"/>
</dbReference>
<evidence type="ECO:0000313" key="11">
    <source>
        <dbReference type="EMBL" id="OGC32487.1"/>
    </source>
</evidence>
<dbReference type="NCBIfam" id="TIGR00487">
    <property type="entry name" value="IF-2"/>
    <property type="match status" value="1"/>
</dbReference>
<keyword evidence="4 8" id="KW-0547">Nucleotide-binding</keyword>
<dbReference type="Gene3D" id="2.40.30.10">
    <property type="entry name" value="Translation factors"/>
    <property type="match status" value="2"/>
</dbReference>
<sequence length="670" mass="72160">MARIKVGDLAKDLEISTKELIKVLKDLGVDVKTSASSIDEESAKVVKEMLKPVASEAEAEEAAVVAKVEESVAEEKEPDLIEEPVETEQGPVLKTEDTSVKDLAEIIEVRVSDVIKELMKKGIMATINQRISADIAKEIAANLERQLIIKKPQAAATKTGSATVAGKNLLLRSPVVTIMGHVDHGKTKLLDAIRKTRVAEGEAGGITQHIGAYQVTVQGQKVTFLDTPGHEAFTNLRARGAKVTDIAILVVAADDGVKPQTIEAIDHAKAAGVPIIVAINKIDKPGANPDRVKQQLSDLGLMPEEWGGKTVTVATSAIKGNGINDLLEMILLVAEVLELKADPGVPAEAVVIESRLDKGRGPVASLLIKNGTLTIGDVFTLGITSGKVRALFTDRGARMHKAGPSTPVELLGCVEVPTAGDILHVVGSEKEARESAEQQRMLIQTQSSKRNVLSLEDFSRFVKEGEKKDLTLVIKADVQGSLDAITQSLKNLAVGNIRVNIIHEGVGSITESDIMLAKASGAIILGFHIGCAGNAEALGSDEGVEIRTYTIIYKMIDDIKLAMEGMLEPEYEEVVIGHAEVRSLFKFSKVGIIAGSFVLDGKMQRGCKIRIFRDKEQVYEGKLESLKRFKDDVKAVEQNFECGIAIAGYTDFKVGDRVEAFEIREKARVK</sequence>
<evidence type="ECO:0000256" key="1">
    <source>
        <dbReference type="ARBA" id="ARBA00007733"/>
    </source>
</evidence>
<keyword evidence="8" id="KW-0963">Cytoplasm</keyword>
<dbReference type="SUPFAM" id="SSF50447">
    <property type="entry name" value="Translation proteins"/>
    <property type="match status" value="2"/>
</dbReference>
<evidence type="ECO:0000256" key="2">
    <source>
        <dbReference type="ARBA" id="ARBA00020675"/>
    </source>
</evidence>
<dbReference type="FunFam" id="2.40.30.10:FF:000008">
    <property type="entry name" value="Translation initiation factor IF-2"/>
    <property type="match status" value="1"/>
</dbReference>
<evidence type="ECO:0000256" key="6">
    <source>
        <dbReference type="ARBA" id="ARBA00023134"/>
    </source>
</evidence>
<dbReference type="SUPFAM" id="SSF52540">
    <property type="entry name" value="P-loop containing nucleoside triphosphate hydrolases"/>
    <property type="match status" value="1"/>
</dbReference>
<dbReference type="Pfam" id="PF11987">
    <property type="entry name" value="IF-2"/>
    <property type="match status" value="1"/>
</dbReference>